<feature type="signal peptide" evidence="1">
    <location>
        <begin position="1"/>
        <end position="20"/>
    </location>
</feature>
<dbReference type="Proteomes" id="UP000680158">
    <property type="component" value="Unassembled WGS sequence"/>
</dbReference>
<evidence type="ECO:0000256" key="1">
    <source>
        <dbReference type="SAM" id="SignalP"/>
    </source>
</evidence>
<organism evidence="2 3">
    <name type="scientific">Undibacterium baiyunense</name>
    <dbReference type="NCBI Taxonomy" id="2828731"/>
    <lineage>
        <taxon>Bacteria</taxon>
        <taxon>Pseudomonadati</taxon>
        <taxon>Pseudomonadota</taxon>
        <taxon>Betaproteobacteria</taxon>
        <taxon>Burkholderiales</taxon>
        <taxon>Oxalobacteraceae</taxon>
        <taxon>Undibacterium</taxon>
    </lineage>
</organism>
<evidence type="ECO:0000313" key="2">
    <source>
        <dbReference type="EMBL" id="MBR7747162.1"/>
    </source>
</evidence>
<evidence type="ECO:0008006" key="4">
    <source>
        <dbReference type="Google" id="ProtNLM"/>
    </source>
</evidence>
<reference evidence="2 3" key="1">
    <citation type="submission" date="2021-04" db="EMBL/GenBank/DDBJ databases">
        <title>novel species isolated from subtropical streams in China.</title>
        <authorList>
            <person name="Lu H."/>
        </authorList>
    </citation>
    <scope>NUCLEOTIDE SEQUENCE [LARGE SCALE GENOMIC DNA]</scope>
    <source>
        <strain evidence="2 3">BYS107W</strain>
    </source>
</reference>
<keyword evidence="3" id="KW-1185">Reference proteome</keyword>
<proteinExistence type="predicted"/>
<feature type="chain" id="PRO_5037829170" description="Adenosine deaminase" evidence="1">
    <location>
        <begin position="21"/>
        <end position="120"/>
    </location>
</feature>
<dbReference type="RefSeq" id="WP_212684483.1">
    <property type="nucleotide sequence ID" value="NZ_JAGSPM010000006.1"/>
</dbReference>
<name>A0A941DJ48_9BURK</name>
<comment type="caution">
    <text evidence="2">The sequence shown here is derived from an EMBL/GenBank/DDBJ whole genome shotgun (WGS) entry which is preliminary data.</text>
</comment>
<dbReference type="EMBL" id="JAGSPM010000006">
    <property type="protein sequence ID" value="MBR7747162.1"/>
    <property type="molecule type" value="Genomic_DNA"/>
</dbReference>
<accession>A0A941DJ48</accession>
<dbReference type="AlphaFoldDB" id="A0A941DJ48"/>
<protein>
    <recommendedName>
        <fullName evidence="4">Adenosine deaminase</fullName>
    </recommendedName>
</protein>
<evidence type="ECO:0000313" key="3">
    <source>
        <dbReference type="Proteomes" id="UP000680158"/>
    </source>
</evidence>
<keyword evidence="1" id="KW-0732">Signal</keyword>
<sequence>MKKTALFTSLFAVFALSGCASILNDKTQAINVSASNGKEISGTIDGATFKAPGIVNVTRENKNKMVLVSTEGCAKETSVEKSVDPKFFINILSGGAFGSTTDYSTEKMWRYSENVVVSCK</sequence>
<dbReference type="PROSITE" id="PS51257">
    <property type="entry name" value="PROKAR_LIPOPROTEIN"/>
    <property type="match status" value="1"/>
</dbReference>
<gene>
    <name evidence="2" type="ORF">KDM92_11260</name>
</gene>